<feature type="region of interest" description="Disordered" evidence="5">
    <location>
        <begin position="135"/>
        <end position="165"/>
    </location>
</feature>
<feature type="compositionally biased region" description="Polar residues" evidence="5">
    <location>
        <begin position="522"/>
        <end position="536"/>
    </location>
</feature>
<dbReference type="Gene3D" id="4.10.60.10">
    <property type="entry name" value="Zinc finger, CCHC-type"/>
    <property type="match status" value="1"/>
</dbReference>
<dbReference type="OrthoDB" id="9352756at2759"/>
<dbReference type="AlphaFoldDB" id="A0A7L0TKJ5"/>
<keyword evidence="2 4" id="KW-0863">Zinc-finger</keyword>
<dbReference type="InterPro" id="IPR036875">
    <property type="entry name" value="Znf_CCHC_sf"/>
</dbReference>
<evidence type="ECO:0000259" key="6">
    <source>
        <dbReference type="PROSITE" id="PS50158"/>
    </source>
</evidence>
<evidence type="ECO:0000256" key="4">
    <source>
        <dbReference type="PROSITE-ProRule" id="PRU00047"/>
    </source>
</evidence>
<proteinExistence type="predicted"/>
<keyword evidence="1" id="KW-0479">Metal-binding</keyword>
<dbReference type="Proteomes" id="UP000555275">
    <property type="component" value="Unassembled WGS sequence"/>
</dbReference>
<dbReference type="PROSITE" id="PS50158">
    <property type="entry name" value="ZF_CCHC"/>
    <property type="match status" value="1"/>
</dbReference>
<dbReference type="Pfam" id="PF00098">
    <property type="entry name" value="zf-CCHC"/>
    <property type="match status" value="1"/>
</dbReference>
<protein>
    <submittedName>
        <fullName evidence="7">GA113 protein</fullName>
    </submittedName>
</protein>
<keyword evidence="3" id="KW-0862">Zinc</keyword>
<evidence type="ECO:0000256" key="3">
    <source>
        <dbReference type="ARBA" id="ARBA00022833"/>
    </source>
</evidence>
<reference evidence="7 8" key="1">
    <citation type="submission" date="2019-09" db="EMBL/GenBank/DDBJ databases">
        <title>Bird 10,000 Genomes (B10K) Project - Family phase.</title>
        <authorList>
            <person name="Zhang G."/>
        </authorList>
    </citation>
    <scope>NUCLEOTIDE SEQUENCE [LARGE SCALE GENOMIC DNA]</scope>
    <source>
        <strain evidence="7">B10K-DU-009-04</strain>
        <tissue evidence="7">Mixed tissue sample</tissue>
    </source>
</reference>
<dbReference type="Gene3D" id="1.10.375.10">
    <property type="entry name" value="Human Immunodeficiency Virus Type 1 Capsid Protein"/>
    <property type="match status" value="1"/>
</dbReference>
<dbReference type="InterPro" id="IPR050195">
    <property type="entry name" value="Primate_lentivir_Gag_pol-like"/>
</dbReference>
<dbReference type="EMBL" id="VXAO01003009">
    <property type="protein sequence ID" value="NXL54372.1"/>
    <property type="molecule type" value="Genomic_DNA"/>
</dbReference>
<feature type="non-terminal residue" evidence="7">
    <location>
        <position position="561"/>
    </location>
</feature>
<dbReference type="GO" id="GO:0008270">
    <property type="term" value="F:zinc ion binding"/>
    <property type="evidence" value="ECO:0007669"/>
    <property type="project" value="UniProtKB-KW"/>
</dbReference>
<dbReference type="GO" id="GO:0016032">
    <property type="term" value="P:viral process"/>
    <property type="evidence" value="ECO:0007669"/>
    <property type="project" value="InterPro"/>
</dbReference>
<dbReference type="InterPro" id="IPR008919">
    <property type="entry name" value="Retrov_capsid_N"/>
</dbReference>
<name>A0A7L0TKJ5_PODPO</name>
<evidence type="ECO:0000256" key="5">
    <source>
        <dbReference type="SAM" id="MobiDB-lite"/>
    </source>
</evidence>
<evidence type="ECO:0000313" key="7">
    <source>
        <dbReference type="EMBL" id="NXL54372.1"/>
    </source>
</evidence>
<dbReference type="SUPFAM" id="SSF47943">
    <property type="entry name" value="Retrovirus capsid protein, N-terminal core domain"/>
    <property type="match status" value="1"/>
</dbReference>
<dbReference type="PANTHER" id="PTHR40389:SF3">
    <property type="entry name" value="IGE-BINDING PROTEIN"/>
    <property type="match status" value="1"/>
</dbReference>
<feature type="domain" description="CCHC-type" evidence="6">
    <location>
        <begin position="480"/>
        <end position="495"/>
    </location>
</feature>
<dbReference type="GO" id="GO:0003676">
    <property type="term" value="F:nucleic acid binding"/>
    <property type="evidence" value="ECO:0007669"/>
    <property type="project" value="InterPro"/>
</dbReference>
<dbReference type="SUPFAM" id="SSF47353">
    <property type="entry name" value="Retrovirus capsid dimerization domain-like"/>
    <property type="match status" value="1"/>
</dbReference>
<sequence>MDRQVAYDLFINTLQKRDTKGIDLKKELPGLLAYGYAKGCFQNPHTVHELAEWRKFGDILWELILDDDKTARKLGKQWRVVHNVLLQAVAERKAAERAVEAHRRNMNYGQEGEPRAPAVTSVFIPLTPGAGVGAGDYTPEYGSLNASPNPRKGEPPRGTSDSVPGAWGDLWEEIAKQRREAWASVAREALQDGDDEMFEAAKTIARPAVYTPLIDQNTGQQVGYHGQYSPLDWKLLSQLRSTVSQYGVKSEPVRQMLEYLFDTTLLLPSDLRGIAKLIFTQHQQLLFNAHWQTAVNESLAIQRGPGDPLYGVTMEELMGMGPYLHTEAQMTLGPDKTREAMRLVRQAIDRVKTPEGVPVYMGIKQGTDEAFGDFIDKAAAAIDRAGAPDYMKQCALQNSNPATQRILYTLGYNWTIEQALERMAMQPTGSQAMLVNALEKLGEGLKKQAETAQSQVLAALAPLRAPNVTAVGIRMNPSIKCYRCGRNGHMRRNCRATGVWCKPCQSDNHNTGACRRPPPGNSRRSANGRAQTQVAARSSAPPLHASSLQPLDPSAWTWQQQ</sequence>
<dbReference type="InterPro" id="IPR001878">
    <property type="entry name" value="Znf_CCHC"/>
</dbReference>
<evidence type="ECO:0000256" key="2">
    <source>
        <dbReference type="ARBA" id="ARBA00022771"/>
    </source>
</evidence>
<evidence type="ECO:0000313" key="8">
    <source>
        <dbReference type="Proteomes" id="UP000555275"/>
    </source>
</evidence>
<dbReference type="PANTHER" id="PTHR40389">
    <property type="entry name" value="ENDOGENOUS RETROVIRUS GROUP K MEMBER 24 GAG POLYPROTEIN-RELATED"/>
    <property type="match status" value="1"/>
</dbReference>
<gene>
    <name evidence="7" type="primary">Hervk</name>
    <name evidence="7" type="ORF">PODPOD_R14566</name>
</gene>
<evidence type="ECO:0000256" key="1">
    <source>
        <dbReference type="ARBA" id="ARBA00022723"/>
    </source>
</evidence>
<feature type="non-terminal residue" evidence="7">
    <location>
        <position position="1"/>
    </location>
</feature>
<accession>A0A7L0TKJ5</accession>
<dbReference type="SMART" id="SM00343">
    <property type="entry name" value="ZnF_C2HC"/>
    <property type="match status" value="1"/>
</dbReference>
<comment type="caution">
    <text evidence="7">The sequence shown here is derived from an EMBL/GenBank/DDBJ whole genome shotgun (WGS) entry which is preliminary data.</text>
</comment>
<dbReference type="Pfam" id="PF00607">
    <property type="entry name" value="Gag_p24"/>
    <property type="match status" value="1"/>
</dbReference>
<organism evidence="7 8">
    <name type="scientific">Podilymbus podiceps</name>
    <name type="common">Pied-billed grebe</name>
    <dbReference type="NCBI Taxonomy" id="9252"/>
    <lineage>
        <taxon>Eukaryota</taxon>
        <taxon>Metazoa</taxon>
        <taxon>Chordata</taxon>
        <taxon>Craniata</taxon>
        <taxon>Vertebrata</taxon>
        <taxon>Euteleostomi</taxon>
        <taxon>Archelosauria</taxon>
        <taxon>Archosauria</taxon>
        <taxon>Dinosauria</taxon>
        <taxon>Saurischia</taxon>
        <taxon>Theropoda</taxon>
        <taxon>Coelurosauria</taxon>
        <taxon>Aves</taxon>
        <taxon>Neognathae</taxon>
        <taxon>Neoaves</taxon>
        <taxon>Mirandornithes</taxon>
        <taxon>Podicipediformes</taxon>
        <taxon>Podicipedidae</taxon>
        <taxon>Podilymbus</taxon>
    </lineage>
</organism>
<dbReference type="SUPFAM" id="SSF57756">
    <property type="entry name" value="Retrovirus zinc finger-like domains"/>
    <property type="match status" value="1"/>
</dbReference>
<dbReference type="Gene3D" id="1.10.1200.30">
    <property type="match status" value="1"/>
</dbReference>
<dbReference type="InterPro" id="IPR008916">
    <property type="entry name" value="Retrov_capsid_C"/>
</dbReference>
<keyword evidence="8" id="KW-1185">Reference proteome</keyword>
<feature type="region of interest" description="Disordered" evidence="5">
    <location>
        <begin position="508"/>
        <end position="561"/>
    </location>
</feature>